<keyword evidence="3" id="KW-1185">Reference proteome</keyword>
<evidence type="ECO:0000256" key="1">
    <source>
        <dbReference type="SAM" id="MobiDB-lite"/>
    </source>
</evidence>
<accession>A0A9N8DWG0</accession>
<reference evidence="2" key="1">
    <citation type="submission" date="2020-06" db="EMBL/GenBank/DDBJ databases">
        <authorList>
            <consortium name="Plant Systems Biology data submission"/>
        </authorList>
    </citation>
    <scope>NUCLEOTIDE SEQUENCE</scope>
    <source>
        <strain evidence="2">D6</strain>
    </source>
</reference>
<dbReference type="Proteomes" id="UP001153069">
    <property type="component" value="Unassembled WGS sequence"/>
</dbReference>
<protein>
    <submittedName>
        <fullName evidence="2">Uncharacterized protein</fullName>
    </submittedName>
</protein>
<sequence length="162" mass="18102">MTMVHDNAEQRVKAAVPRLTMMTAARFWMGDKASEDDNAPVSVEQLQMDMRDPAIHRLRRLAGLKRHHAATKKDSCYETVHPKALDIRGLVDGKSKRIKKELTKQDVMIKSQGQDLTKKYQLIHSDLGELLRSMSDGASPCGHGNSNNNDDNGSPHRLVTST</sequence>
<feature type="region of interest" description="Disordered" evidence="1">
    <location>
        <begin position="134"/>
        <end position="162"/>
    </location>
</feature>
<evidence type="ECO:0000313" key="2">
    <source>
        <dbReference type="EMBL" id="CAB9508066.1"/>
    </source>
</evidence>
<comment type="caution">
    <text evidence="2">The sequence shown here is derived from an EMBL/GenBank/DDBJ whole genome shotgun (WGS) entry which is preliminary data.</text>
</comment>
<dbReference type="AlphaFoldDB" id="A0A9N8DWG0"/>
<dbReference type="EMBL" id="CAICTM010000331">
    <property type="protein sequence ID" value="CAB9508066.1"/>
    <property type="molecule type" value="Genomic_DNA"/>
</dbReference>
<evidence type="ECO:0000313" key="3">
    <source>
        <dbReference type="Proteomes" id="UP001153069"/>
    </source>
</evidence>
<organism evidence="2 3">
    <name type="scientific">Seminavis robusta</name>
    <dbReference type="NCBI Taxonomy" id="568900"/>
    <lineage>
        <taxon>Eukaryota</taxon>
        <taxon>Sar</taxon>
        <taxon>Stramenopiles</taxon>
        <taxon>Ochrophyta</taxon>
        <taxon>Bacillariophyta</taxon>
        <taxon>Bacillariophyceae</taxon>
        <taxon>Bacillariophycidae</taxon>
        <taxon>Naviculales</taxon>
        <taxon>Naviculaceae</taxon>
        <taxon>Seminavis</taxon>
    </lineage>
</organism>
<name>A0A9N8DWG0_9STRA</name>
<proteinExistence type="predicted"/>
<gene>
    <name evidence="2" type="ORF">SEMRO_332_G119310.1</name>
</gene>